<dbReference type="Proteomes" id="UP001144204">
    <property type="component" value="Unassembled WGS sequence"/>
</dbReference>
<evidence type="ECO:0000256" key="6">
    <source>
        <dbReference type="ARBA" id="ARBA00022989"/>
    </source>
</evidence>
<reference evidence="9" key="1">
    <citation type="submission" date="2022-07" db="EMBL/GenBank/DDBJ databases">
        <authorList>
            <person name="Kouya T."/>
            <person name="Ishiyama Y."/>
        </authorList>
    </citation>
    <scope>NUCLEOTIDE SEQUENCE</scope>
    <source>
        <strain evidence="9">WR16-4</strain>
    </source>
</reference>
<dbReference type="GO" id="GO:0034257">
    <property type="term" value="F:nicotinamide riboside transmembrane transporter activity"/>
    <property type="evidence" value="ECO:0007669"/>
    <property type="project" value="InterPro"/>
</dbReference>
<organism evidence="9 10">
    <name type="scientific">Philodulcilactobacillus myokoensis</name>
    <dbReference type="NCBI Taxonomy" id="2929573"/>
    <lineage>
        <taxon>Bacteria</taxon>
        <taxon>Bacillati</taxon>
        <taxon>Bacillota</taxon>
        <taxon>Bacilli</taxon>
        <taxon>Lactobacillales</taxon>
        <taxon>Lactobacillaceae</taxon>
        <taxon>Philodulcilactobacillus</taxon>
    </lineage>
</organism>
<keyword evidence="10" id="KW-1185">Reference proteome</keyword>
<protein>
    <recommendedName>
        <fullName evidence="11">Nicotinamide mononucleotide transporter</fullName>
    </recommendedName>
</protein>
<comment type="similarity">
    <text evidence="2">Belongs to the nicotinamide ribonucleoside (NR) uptake permease (TC 4.B.1) family.</text>
</comment>
<reference evidence="9" key="2">
    <citation type="journal article" date="2023" name="PLoS ONE">
        <title>Philodulcilactobacillus myokoensis gen. nov., sp. nov., a fructophilic, acidophilic, and agar-phobic lactic acid bacterium isolated from fermented vegetable extracts.</title>
        <authorList>
            <person name="Kouya T."/>
            <person name="Ishiyama Y."/>
            <person name="Ohashi S."/>
            <person name="Kumakubo R."/>
            <person name="Yamazaki T."/>
            <person name="Otaki T."/>
        </authorList>
    </citation>
    <scope>NUCLEOTIDE SEQUENCE</scope>
    <source>
        <strain evidence="9">WR16-4</strain>
    </source>
</reference>
<feature type="transmembrane region" description="Helical" evidence="8">
    <location>
        <begin position="159"/>
        <end position="181"/>
    </location>
</feature>
<dbReference type="NCBIfam" id="TIGR01528">
    <property type="entry name" value="NMN_trans_PnuC"/>
    <property type="match status" value="1"/>
</dbReference>
<dbReference type="GO" id="GO:0005886">
    <property type="term" value="C:plasma membrane"/>
    <property type="evidence" value="ECO:0007669"/>
    <property type="project" value="UniProtKB-SubCell"/>
</dbReference>
<evidence type="ECO:0000256" key="8">
    <source>
        <dbReference type="SAM" id="Phobius"/>
    </source>
</evidence>
<feature type="transmembrane region" description="Helical" evidence="8">
    <location>
        <begin position="37"/>
        <end position="55"/>
    </location>
</feature>
<evidence type="ECO:0008006" key="11">
    <source>
        <dbReference type="Google" id="ProtNLM"/>
    </source>
</evidence>
<dbReference type="PANTHER" id="PTHR36122:SF2">
    <property type="entry name" value="NICOTINAMIDE RIBOSIDE TRANSPORTER PNUC"/>
    <property type="match status" value="1"/>
</dbReference>
<comment type="caution">
    <text evidence="9">The sequence shown here is derived from an EMBL/GenBank/DDBJ whole genome shotgun (WGS) entry which is preliminary data.</text>
</comment>
<sequence length="265" mass="30482">MDHSTPSTKAIIKEAASLAFNPKNIIKELFHMQLGRGLYIIFLLLIQLCSFFIIYTPHHLSIAPDTTFIGLLGLFSGITGILNVTIEADGKITNYFWAILNNVSYIYISFVSYLYGEVYLNLYFLVLEFIGIYTWTAKNMKSDSETKNVVESKSLSFKGWFILIILFAISWFGMGIFLLHVPFISTTLDPHPWLDALSAIVQFYAMALMVMRYGSSQWLLWNIANMAEIILWILSFNPIMVAFYVVSLTNSIYGWYKWTYILKQN</sequence>
<evidence type="ECO:0000256" key="2">
    <source>
        <dbReference type="ARBA" id="ARBA00006669"/>
    </source>
</evidence>
<dbReference type="Pfam" id="PF04973">
    <property type="entry name" value="NMN_transporter"/>
    <property type="match status" value="1"/>
</dbReference>
<gene>
    <name evidence="9" type="ORF">WR164_01600</name>
</gene>
<keyword evidence="4" id="KW-1003">Cell membrane</keyword>
<evidence type="ECO:0000256" key="1">
    <source>
        <dbReference type="ARBA" id="ARBA00004651"/>
    </source>
</evidence>
<feature type="transmembrane region" description="Helical" evidence="8">
    <location>
        <begin position="67"/>
        <end position="86"/>
    </location>
</feature>
<name>A0A9W6AZP6_9LACO</name>
<dbReference type="PANTHER" id="PTHR36122">
    <property type="entry name" value="NICOTINAMIDE RIBOSIDE TRANSPORTER PNUC"/>
    <property type="match status" value="1"/>
</dbReference>
<evidence type="ECO:0000313" key="9">
    <source>
        <dbReference type="EMBL" id="GLB46181.1"/>
    </source>
</evidence>
<dbReference type="InterPro" id="IPR006419">
    <property type="entry name" value="NMN_transpt_PnuC"/>
</dbReference>
<dbReference type="EMBL" id="BRPL01000002">
    <property type="protein sequence ID" value="GLB46181.1"/>
    <property type="molecule type" value="Genomic_DNA"/>
</dbReference>
<feature type="transmembrane region" description="Helical" evidence="8">
    <location>
        <begin position="95"/>
        <end position="115"/>
    </location>
</feature>
<keyword evidence="6 8" id="KW-1133">Transmembrane helix</keyword>
<dbReference type="AlphaFoldDB" id="A0A9W6AZP6"/>
<feature type="transmembrane region" description="Helical" evidence="8">
    <location>
        <begin position="193"/>
        <end position="211"/>
    </location>
</feature>
<evidence type="ECO:0000256" key="4">
    <source>
        <dbReference type="ARBA" id="ARBA00022475"/>
    </source>
</evidence>
<evidence type="ECO:0000256" key="5">
    <source>
        <dbReference type="ARBA" id="ARBA00022692"/>
    </source>
</evidence>
<evidence type="ECO:0000313" key="10">
    <source>
        <dbReference type="Proteomes" id="UP001144204"/>
    </source>
</evidence>
<keyword evidence="7 8" id="KW-0472">Membrane</keyword>
<comment type="subcellular location">
    <subcellularLocation>
        <location evidence="1">Cell membrane</location>
        <topology evidence="1">Multi-pass membrane protein</topology>
    </subcellularLocation>
</comment>
<dbReference type="RefSeq" id="WP_286135639.1">
    <property type="nucleotide sequence ID" value="NZ_BRPL01000002.1"/>
</dbReference>
<evidence type="ECO:0000256" key="7">
    <source>
        <dbReference type="ARBA" id="ARBA00023136"/>
    </source>
</evidence>
<proteinExistence type="inferred from homology"/>
<evidence type="ECO:0000256" key="3">
    <source>
        <dbReference type="ARBA" id="ARBA00022448"/>
    </source>
</evidence>
<feature type="transmembrane region" description="Helical" evidence="8">
    <location>
        <begin position="223"/>
        <end position="246"/>
    </location>
</feature>
<accession>A0A9W6AZP6</accession>
<feature type="transmembrane region" description="Helical" evidence="8">
    <location>
        <begin position="121"/>
        <end position="138"/>
    </location>
</feature>
<keyword evidence="5 8" id="KW-0812">Transmembrane</keyword>
<keyword evidence="3" id="KW-0813">Transport</keyword>